<organism evidence="2 3">
    <name type="scientific">Cyclotella atomus</name>
    <dbReference type="NCBI Taxonomy" id="382360"/>
    <lineage>
        <taxon>Eukaryota</taxon>
        <taxon>Sar</taxon>
        <taxon>Stramenopiles</taxon>
        <taxon>Ochrophyta</taxon>
        <taxon>Bacillariophyta</taxon>
        <taxon>Coscinodiscophyceae</taxon>
        <taxon>Thalassiosirophycidae</taxon>
        <taxon>Stephanodiscales</taxon>
        <taxon>Stephanodiscaceae</taxon>
        <taxon>Cyclotella</taxon>
    </lineage>
</organism>
<dbReference type="Proteomes" id="UP001530400">
    <property type="component" value="Unassembled WGS sequence"/>
</dbReference>
<sequence>MDRMNSFKEQLKNKSTKSSSSKKGCMLNFPGSSAIMGFEDDFDFDVSTSNKAKQRNSICLSNVNLAGLSDYDSDNGTLPSKQPPKRSSSNVSNSNASGGPEHRPLVGGFAAAAYEAARVDYYKKKGMKVNGHDSFPSDQKTRPKAMLRSGNLPRYP</sequence>
<feature type="compositionally biased region" description="Basic and acidic residues" evidence="1">
    <location>
        <begin position="1"/>
        <end position="12"/>
    </location>
</feature>
<gene>
    <name evidence="2" type="ORF">ACHAWO_013425</name>
</gene>
<accession>A0ABD3PBE6</accession>
<comment type="caution">
    <text evidence="2">The sequence shown here is derived from an EMBL/GenBank/DDBJ whole genome shotgun (WGS) entry which is preliminary data.</text>
</comment>
<feature type="region of interest" description="Disordered" evidence="1">
    <location>
        <begin position="1"/>
        <end position="25"/>
    </location>
</feature>
<reference evidence="2 3" key="1">
    <citation type="submission" date="2024-10" db="EMBL/GenBank/DDBJ databases">
        <title>Updated reference genomes for cyclostephanoid diatoms.</title>
        <authorList>
            <person name="Roberts W.R."/>
            <person name="Alverson A.J."/>
        </authorList>
    </citation>
    <scope>NUCLEOTIDE SEQUENCE [LARGE SCALE GENOMIC DNA]</scope>
    <source>
        <strain evidence="2 3">AJA010-31</strain>
    </source>
</reference>
<feature type="compositionally biased region" description="Low complexity" evidence="1">
    <location>
        <begin position="87"/>
        <end position="97"/>
    </location>
</feature>
<evidence type="ECO:0000256" key="1">
    <source>
        <dbReference type="SAM" id="MobiDB-lite"/>
    </source>
</evidence>
<proteinExistence type="predicted"/>
<feature type="region of interest" description="Disordered" evidence="1">
    <location>
        <begin position="70"/>
        <end position="105"/>
    </location>
</feature>
<dbReference type="EMBL" id="JALLPJ020000691">
    <property type="protein sequence ID" value="KAL3785485.1"/>
    <property type="molecule type" value="Genomic_DNA"/>
</dbReference>
<feature type="region of interest" description="Disordered" evidence="1">
    <location>
        <begin position="127"/>
        <end position="156"/>
    </location>
</feature>
<keyword evidence="3" id="KW-1185">Reference proteome</keyword>
<name>A0ABD3PBE6_9STRA</name>
<dbReference type="AlphaFoldDB" id="A0ABD3PBE6"/>
<evidence type="ECO:0000313" key="3">
    <source>
        <dbReference type="Proteomes" id="UP001530400"/>
    </source>
</evidence>
<protein>
    <submittedName>
        <fullName evidence="2">Uncharacterized protein</fullName>
    </submittedName>
</protein>
<evidence type="ECO:0000313" key="2">
    <source>
        <dbReference type="EMBL" id="KAL3785485.1"/>
    </source>
</evidence>